<dbReference type="EMBL" id="JAZDDP010000001">
    <property type="protein sequence ID" value="MEL3918162.1"/>
    <property type="molecule type" value="Genomic_DNA"/>
</dbReference>
<dbReference type="InterPro" id="IPR027417">
    <property type="entry name" value="P-loop_NTPase"/>
</dbReference>
<accession>A0ABU9J7F4</accession>
<gene>
    <name evidence="2" type="ORF">V1482_01900</name>
</gene>
<evidence type="ECO:0000313" key="3">
    <source>
        <dbReference type="Proteomes" id="UP001491613"/>
    </source>
</evidence>
<dbReference type="Proteomes" id="UP001491613">
    <property type="component" value="Unassembled WGS sequence"/>
</dbReference>
<comment type="caution">
    <text evidence="2">The sequence shown here is derived from an EMBL/GenBank/DDBJ whole genome shotgun (WGS) entry which is preliminary data.</text>
</comment>
<evidence type="ECO:0000259" key="1">
    <source>
        <dbReference type="Pfam" id="PF13175"/>
    </source>
</evidence>
<dbReference type="Gene3D" id="3.40.50.300">
    <property type="entry name" value="P-loop containing nucleotide triphosphate hydrolases"/>
    <property type="match status" value="1"/>
</dbReference>
<dbReference type="PANTHER" id="PTHR43581:SF2">
    <property type="entry name" value="EXCINUCLEASE ATPASE SUBUNIT"/>
    <property type="match status" value="1"/>
</dbReference>
<dbReference type="SUPFAM" id="SSF52540">
    <property type="entry name" value="P-loop containing nucleoside triphosphate hydrolases"/>
    <property type="match status" value="1"/>
</dbReference>
<protein>
    <submittedName>
        <fullName evidence="2">AAA family ATPase</fullName>
    </submittedName>
</protein>
<proteinExistence type="predicted"/>
<dbReference type="Pfam" id="PF13175">
    <property type="entry name" value="AAA_15"/>
    <property type="match status" value="1"/>
</dbReference>
<dbReference type="InterPro" id="IPR041685">
    <property type="entry name" value="AAA_GajA/Old/RecF-like"/>
</dbReference>
<reference evidence="2 3" key="1">
    <citation type="submission" date="2024-01" db="EMBL/GenBank/DDBJ databases">
        <title>Horizontal gene transfer in Aeromonas trota.</title>
        <authorList>
            <person name="Otero Olarra J.E."/>
            <person name="Perez Valdespino A."/>
        </authorList>
    </citation>
    <scope>NUCLEOTIDE SEQUENCE [LARGE SCALE GENOMIC DNA]</scope>
    <source>
        <strain evidence="2 3">9.1</strain>
    </source>
</reference>
<dbReference type="RefSeq" id="WP_342016567.1">
    <property type="nucleotide sequence ID" value="NZ_JAVTII010000001.1"/>
</dbReference>
<dbReference type="PANTHER" id="PTHR43581">
    <property type="entry name" value="ATP/GTP PHOSPHATASE"/>
    <property type="match status" value="1"/>
</dbReference>
<sequence length="568" mass="64743">MYEVKQITATNYKGFGHLELSIKPITVLLGANSCGKSSTINLVLMLTQSIDTQEEMLSPLRINGSLVGLGEPDNIIRNRNEENILGISISIDRMKDYDQSSDYPWLYELDTSRAEFLSYVSHFVSRLIQENSSLSKILSVKDIVSPNETDPHKIYNSISNTLKKVREVDKNSKLNFPHKGIKEYFTLSKFQRTTDILSIIDTIKSSSIKPKSFHYSIRLNKERKNKLSILSLKILNEHNQIILEISIPKPGGSAKITSDIIDNKILNNSKKDILENINANNLAFIKKHSERLYYSSTLSILTKNPVASFITWLIESCSYQLQQAMNKNNILHVSPLRAFPQRYYLLDKTILRTELDTANGTELAEILKRNTSILDRINKLLKAFDLKVRVDNINDVIHKITVVQDGVELEITDVGFGISQVIPILVQAFISPAGSITIVEQPEIHLHPKMQAWLTDALIQEALTYNKKFIIETHSEAIIRRIRRRVVERAFNLHESDVIIYDIQKDDNKCSFLNEIEIKPNGDIVWPEGFLDIEIEDQQSIQKAKRKMAMETLAKQIEKSNTSGEGHQ</sequence>
<name>A0ABU9J7F4_AEREN</name>
<evidence type="ECO:0000313" key="2">
    <source>
        <dbReference type="EMBL" id="MEL3918162.1"/>
    </source>
</evidence>
<organism evidence="2 3">
    <name type="scientific">Aeromonas enteropelogenes</name>
    <name type="common">Aeromonas trota</name>
    <dbReference type="NCBI Taxonomy" id="29489"/>
    <lineage>
        <taxon>Bacteria</taxon>
        <taxon>Pseudomonadati</taxon>
        <taxon>Pseudomonadota</taxon>
        <taxon>Gammaproteobacteria</taxon>
        <taxon>Aeromonadales</taxon>
        <taxon>Aeromonadaceae</taxon>
        <taxon>Aeromonas</taxon>
    </lineage>
</organism>
<dbReference type="InterPro" id="IPR051396">
    <property type="entry name" value="Bact_Antivir_Def_Nuclease"/>
</dbReference>
<keyword evidence="3" id="KW-1185">Reference proteome</keyword>
<feature type="domain" description="Endonuclease GajA/Old nuclease/RecF-like AAA" evidence="1">
    <location>
        <begin position="4"/>
        <end position="479"/>
    </location>
</feature>